<sequence length="213" mass="22952">MTYRTRYAFLMNRAKDIARHAHMSSANGRDLPPLFYLTDPKRTPHPEEIVAHLPTGAGVIYRHFGDPHAEAHARVLRTLCADNGVRLLIGQDDALAEEVGADGVHLPERALSKGPDIRERHPYWLITGACHGCETLDLGEVTALDGLFISPIFTSQSPSAKDIAPLGVKGIQMFCDLSPVPVLGLGGISADNADQLTHSGLAGFGAIDAFQLK</sequence>
<evidence type="ECO:0000256" key="2">
    <source>
        <dbReference type="ARBA" id="ARBA00022977"/>
    </source>
</evidence>
<dbReference type="EMBL" id="JAQQKW010000001">
    <property type="protein sequence ID" value="MDC7692977.1"/>
    <property type="molecule type" value="Genomic_DNA"/>
</dbReference>
<keyword evidence="5" id="KW-1185">Reference proteome</keyword>
<reference evidence="4 5" key="1">
    <citation type="submission" date="2023-01" db="EMBL/GenBank/DDBJ databases">
        <title>Novel species of the genus Asticcacaulis isolated from rivers.</title>
        <authorList>
            <person name="Lu H."/>
        </authorList>
    </citation>
    <scope>NUCLEOTIDE SEQUENCE [LARGE SCALE GENOMIC DNA]</scope>
    <source>
        <strain evidence="4 5">DXS10W</strain>
    </source>
</reference>
<evidence type="ECO:0000256" key="1">
    <source>
        <dbReference type="ARBA" id="ARBA00004948"/>
    </source>
</evidence>
<dbReference type="InterPro" id="IPR036206">
    <property type="entry name" value="ThiamineP_synth_sf"/>
</dbReference>
<dbReference type="Proteomes" id="UP001216595">
    <property type="component" value="Unassembled WGS sequence"/>
</dbReference>
<comment type="caution">
    <text evidence="4">The sequence shown here is derived from an EMBL/GenBank/DDBJ whole genome shotgun (WGS) entry which is preliminary data.</text>
</comment>
<dbReference type="Pfam" id="PF02581">
    <property type="entry name" value="TMP-TENI"/>
    <property type="match status" value="1"/>
</dbReference>
<name>A0ABT5I9W0_9CAUL</name>
<dbReference type="CDD" id="cd00564">
    <property type="entry name" value="TMP_TenI"/>
    <property type="match status" value="1"/>
</dbReference>
<proteinExistence type="predicted"/>
<dbReference type="InterPro" id="IPR013785">
    <property type="entry name" value="Aldolase_TIM"/>
</dbReference>
<gene>
    <name evidence="4" type="ORF">PQU94_01640</name>
</gene>
<evidence type="ECO:0000259" key="3">
    <source>
        <dbReference type="Pfam" id="PF02581"/>
    </source>
</evidence>
<accession>A0ABT5I9W0</accession>
<evidence type="ECO:0000313" key="4">
    <source>
        <dbReference type="EMBL" id="MDC7692977.1"/>
    </source>
</evidence>
<keyword evidence="2" id="KW-0784">Thiamine biosynthesis</keyword>
<dbReference type="PANTHER" id="PTHR20857:SF23">
    <property type="entry name" value="THIAMINE BIOSYNTHETIC BIFUNCTIONAL ENZYME"/>
    <property type="match status" value="1"/>
</dbReference>
<dbReference type="PANTHER" id="PTHR20857">
    <property type="entry name" value="THIAMINE-PHOSPHATE PYROPHOSPHORYLASE"/>
    <property type="match status" value="1"/>
</dbReference>
<organism evidence="4 5">
    <name type="scientific">Asticcacaulis currens</name>
    <dbReference type="NCBI Taxonomy" id="2984210"/>
    <lineage>
        <taxon>Bacteria</taxon>
        <taxon>Pseudomonadati</taxon>
        <taxon>Pseudomonadota</taxon>
        <taxon>Alphaproteobacteria</taxon>
        <taxon>Caulobacterales</taxon>
        <taxon>Caulobacteraceae</taxon>
        <taxon>Asticcacaulis</taxon>
    </lineage>
</organism>
<dbReference type="InterPro" id="IPR022998">
    <property type="entry name" value="ThiamineP_synth_TenI"/>
</dbReference>
<feature type="domain" description="Thiamine phosphate synthase/TenI" evidence="3">
    <location>
        <begin position="62"/>
        <end position="209"/>
    </location>
</feature>
<protein>
    <submittedName>
        <fullName evidence="4">Thiamine phosphate synthase</fullName>
    </submittedName>
</protein>
<comment type="pathway">
    <text evidence="1">Cofactor biosynthesis; thiamine diphosphate biosynthesis.</text>
</comment>
<evidence type="ECO:0000313" key="5">
    <source>
        <dbReference type="Proteomes" id="UP001216595"/>
    </source>
</evidence>
<dbReference type="Gene3D" id="3.20.20.70">
    <property type="entry name" value="Aldolase class I"/>
    <property type="match status" value="1"/>
</dbReference>
<dbReference type="RefSeq" id="WP_272739753.1">
    <property type="nucleotide sequence ID" value="NZ_JAQQKW010000001.1"/>
</dbReference>
<dbReference type="SUPFAM" id="SSF51391">
    <property type="entry name" value="Thiamin phosphate synthase"/>
    <property type="match status" value="1"/>
</dbReference>